<feature type="compositionally biased region" description="Polar residues" evidence="1">
    <location>
        <begin position="138"/>
        <end position="148"/>
    </location>
</feature>
<comment type="caution">
    <text evidence="3">The sequence shown here is derived from an EMBL/GenBank/DDBJ whole genome shotgun (WGS) entry which is preliminary data.</text>
</comment>
<dbReference type="PROSITE" id="PS50800">
    <property type="entry name" value="SAP"/>
    <property type="match status" value="1"/>
</dbReference>
<feature type="compositionally biased region" description="Basic and acidic residues" evidence="1">
    <location>
        <begin position="198"/>
        <end position="207"/>
    </location>
</feature>
<accession>A0ABR4GVU8</accession>
<sequence>MRHPPPPYPNALDGEHGIFSHFPIHKIISMARQLEHDTAQPLHTQHRITIKVVENLNMKSRMLEIVFSDHALVNSIIKAGHLLEDVTQRLEHQARRISSNPVTAQVILSPVVDITDDPTPRKATPIAKNRDPAPIINRTDNPAQETSQPPRPALDILQPPSSVQSEPTIDRTDNPATETPQHSHPTLQSPIPVLSDPAIDHPHDRTPKTPQSSNHTKAASITAILNAEPSIPSSPSPMQDCLEDQESPHEYSQTSGGTFGLVNTSSDMCDDPLGTIPNAPVSVSESAVTSDPWQRESGELVGGHCIHLQRTPGTSIPQKRKHAAMKDTARSVSWRDLFHTSYSALDQTPEMKSVISLIALIRTLTTQDLKDILRTAGLQVKGAKAALQLRVIDYIEGLYQAGDQERYLSLRQFVYGTVGAPLPPSPPAPGHHYRQPSANQSLQFQQGPSAMEVSMHLTSKPRRSARLRY</sequence>
<feature type="region of interest" description="Disordered" evidence="1">
    <location>
        <begin position="114"/>
        <end position="257"/>
    </location>
</feature>
<feature type="region of interest" description="Disordered" evidence="1">
    <location>
        <begin position="424"/>
        <end position="445"/>
    </location>
</feature>
<protein>
    <recommendedName>
        <fullName evidence="2">SAP domain-containing protein</fullName>
    </recommendedName>
</protein>
<dbReference type="Pfam" id="PF02037">
    <property type="entry name" value="SAP"/>
    <property type="match status" value="1"/>
</dbReference>
<gene>
    <name evidence="3" type="ORF">BJX63DRAFT_437375</name>
</gene>
<feature type="domain" description="SAP" evidence="2">
    <location>
        <begin position="361"/>
        <end position="395"/>
    </location>
</feature>
<proteinExistence type="predicted"/>
<keyword evidence="4" id="KW-1185">Reference proteome</keyword>
<reference evidence="3 4" key="1">
    <citation type="submission" date="2024-07" db="EMBL/GenBank/DDBJ databases">
        <title>Section-level genome sequencing and comparative genomics of Aspergillus sections Usti and Cavernicolus.</title>
        <authorList>
            <consortium name="Lawrence Berkeley National Laboratory"/>
            <person name="Nybo J.L."/>
            <person name="Vesth T.C."/>
            <person name="Theobald S."/>
            <person name="Frisvad J.C."/>
            <person name="Larsen T.O."/>
            <person name="Kjaerboelling I."/>
            <person name="Rothschild-Mancinelli K."/>
            <person name="Lyhne E.K."/>
            <person name="Kogle M.E."/>
            <person name="Barry K."/>
            <person name="Clum A."/>
            <person name="Na H."/>
            <person name="Ledsgaard L."/>
            <person name="Lin J."/>
            <person name="Lipzen A."/>
            <person name="Kuo A."/>
            <person name="Riley R."/>
            <person name="Mondo S."/>
            <person name="Labutti K."/>
            <person name="Haridas S."/>
            <person name="Pangalinan J."/>
            <person name="Salamov A.A."/>
            <person name="Simmons B.A."/>
            <person name="Magnuson J.K."/>
            <person name="Chen J."/>
            <person name="Drula E."/>
            <person name="Henrissat B."/>
            <person name="Wiebenga A."/>
            <person name="Lubbers R.J."/>
            <person name="Gomes A.C."/>
            <person name="Makela M.R."/>
            <person name="Stajich J."/>
            <person name="Grigoriev I.V."/>
            <person name="Mortensen U.H."/>
            <person name="De Vries R.P."/>
            <person name="Baker S.E."/>
            <person name="Andersen M.R."/>
        </authorList>
    </citation>
    <scope>NUCLEOTIDE SEQUENCE [LARGE SCALE GENOMIC DNA]</scope>
    <source>
        <strain evidence="3 4">CBS 588.65</strain>
    </source>
</reference>
<organism evidence="3 4">
    <name type="scientific">Aspergillus granulosus</name>
    <dbReference type="NCBI Taxonomy" id="176169"/>
    <lineage>
        <taxon>Eukaryota</taxon>
        <taxon>Fungi</taxon>
        <taxon>Dikarya</taxon>
        <taxon>Ascomycota</taxon>
        <taxon>Pezizomycotina</taxon>
        <taxon>Eurotiomycetes</taxon>
        <taxon>Eurotiomycetidae</taxon>
        <taxon>Eurotiales</taxon>
        <taxon>Aspergillaceae</taxon>
        <taxon>Aspergillus</taxon>
        <taxon>Aspergillus subgen. Nidulantes</taxon>
    </lineage>
</organism>
<evidence type="ECO:0000313" key="4">
    <source>
        <dbReference type="Proteomes" id="UP001610334"/>
    </source>
</evidence>
<evidence type="ECO:0000259" key="2">
    <source>
        <dbReference type="PROSITE" id="PS50800"/>
    </source>
</evidence>
<evidence type="ECO:0000313" key="3">
    <source>
        <dbReference type="EMBL" id="KAL2802951.1"/>
    </source>
</evidence>
<name>A0ABR4GVU8_9EURO</name>
<feature type="compositionally biased region" description="Polar residues" evidence="1">
    <location>
        <begin position="208"/>
        <end position="219"/>
    </location>
</feature>
<dbReference type="InterPro" id="IPR003034">
    <property type="entry name" value="SAP_dom"/>
</dbReference>
<evidence type="ECO:0000256" key="1">
    <source>
        <dbReference type="SAM" id="MobiDB-lite"/>
    </source>
</evidence>
<feature type="compositionally biased region" description="Polar residues" evidence="1">
    <location>
        <begin position="174"/>
        <end position="189"/>
    </location>
</feature>
<dbReference type="Proteomes" id="UP001610334">
    <property type="component" value="Unassembled WGS sequence"/>
</dbReference>
<dbReference type="EMBL" id="JBFXLT010000156">
    <property type="protein sequence ID" value="KAL2802951.1"/>
    <property type="molecule type" value="Genomic_DNA"/>
</dbReference>
<feature type="compositionally biased region" description="Polar residues" evidence="1">
    <location>
        <begin position="436"/>
        <end position="445"/>
    </location>
</feature>
<dbReference type="SMART" id="SM00513">
    <property type="entry name" value="SAP"/>
    <property type="match status" value="1"/>
</dbReference>